<dbReference type="EMBL" id="JABZEC010000004">
    <property type="protein sequence ID" value="NVY96602.1"/>
    <property type="molecule type" value="Genomic_DNA"/>
</dbReference>
<reference evidence="2 3" key="1">
    <citation type="submission" date="2020-06" db="EMBL/GenBank/DDBJ databases">
        <authorList>
            <person name="Kang J."/>
        </authorList>
    </citation>
    <scope>NUCLEOTIDE SEQUENCE [LARGE SCALE GENOMIC DNA]</scope>
    <source>
        <strain evidence="2 3">DCY120</strain>
    </source>
</reference>
<dbReference type="Proteomes" id="UP000563523">
    <property type="component" value="Unassembled WGS sequence"/>
</dbReference>
<evidence type="ECO:0000313" key="2">
    <source>
        <dbReference type="EMBL" id="NVY96602.1"/>
    </source>
</evidence>
<evidence type="ECO:0000313" key="3">
    <source>
        <dbReference type="Proteomes" id="UP000563523"/>
    </source>
</evidence>
<accession>A0A850R7G0</accession>
<dbReference type="PROSITE" id="PS50889">
    <property type="entry name" value="S4"/>
    <property type="match status" value="1"/>
</dbReference>
<name>A0A850R7G0_9LACO</name>
<dbReference type="Gene3D" id="3.10.290.10">
    <property type="entry name" value="RNA-binding S4 domain"/>
    <property type="match status" value="1"/>
</dbReference>
<dbReference type="InterPro" id="IPR014330">
    <property type="entry name" value="RNA-bd_S4-rel_YaaA"/>
</dbReference>
<keyword evidence="1" id="KW-0694">RNA-binding</keyword>
<dbReference type="GO" id="GO:0003723">
    <property type="term" value="F:RNA binding"/>
    <property type="evidence" value="ECO:0007669"/>
    <property type="project" value="UniProtKB-KW"/>
</dbReference>
<evidence type="ECO:0000256" key="1">
    <source>
        <dbReference type="PROSITE-ProRule" id="PRU00182"/>
    </source>
</evidence>
<gene>
    <name evidence="2" type="primary">yaaA</name>
    <name evidence="2" type="ORF">HU830_05430</name>
</gene>
<protein>
    <submittedName>
        <fullName evidence="2">S4 domain-containing protein YaaA</fullName>
    </submittedName>
</protein>
<comment type="caution">
    <text evidence="2">The sequence shown here is derived from an EMBL/GenBank/DDBJ whole genome shotgun (WGS) entry which is preliminary data.</text>
</comment>
<dbReference type="Pfam" id="PF13275">
    <property type="entry name" value="S4_2"/>
    <property type="match status" value="1"/>
</dbReference>
<keyword evidence="3" id="KW-1185">Reference proteome</keyword>
<proteinExistence type="predicted"/>
<dbReference type="SUPFAM" id="SSF55174">
    <property type="entry name" value="Alpha-L RNA-binding motif"/>
    <property type="match status" value="1"/>
</dbReference>
<dbReference type="NCBIfam" id="TIGR02988">
    <property type="entry name" value="YaaA_near_RecF"/>
    <property type="match status" value="1"/>
</dbReference>
<organism evidence="2 3">
    <name type="scientific">Bombilactobacillus apium</name>
    <dbReference type="NCBI Taxonomy" id="2675299"/>
    <lineage>
        <taxon>Bacteria</taxon>
        <taxon>Bacillati</taxon>
        <taxon>Bacillota</taxon>
        <taxon>Bacilli</taxon>
        <taxon>Lactobacillales</taxon>
        <taxon>Lactobacillaceae</taxon>
        <taxon>Bombilactobacillus</taxon>
    </lineage>
</organism>
<sequence>MEQTIQVHGEYLTLTQVLKEVGAIGTGGQAKWYLQDQTVQVNGARETRRGKKLRVGDQVLLADGTLVSLV</sequence>
<dbReference type="InterPro" id="IPR036986">
    <property type="entry name" value="S4_RNA-bd_sf"/>
</dbReference>
<dbReference type="AlphaFoldDB" id="A0A850R7G0"/>
<dbReference type="RefSeq" id="WP_176942764.1">
    <property type="nucleotide sequence ID" value="NZ_JABZEC010000004.1"/>
</dbReference>